<keyword evidence="2" id="KW-1133">Transmembrane helix</keyword>
<feature type="region of interest" description="Disordered" evidence="1">
    <location>
        <begin position="389"/>
        <end position="415"/>
    </location>
</feature>
<feature type="transmembrane region" description="Helical" evidence="2">
    <location>
        <begin position="46"/>
        <end position="69"/>
    </location>
</feature>
<dbReference type="Proteomes" id="UP000319818">
    <property type="component" value="Unassembled WGS sequence"/>
</dbReference>
<feature type="transmembrane region" description="Helical" evidence="2">
    <location>
        <begin position="75"/>
        <end position="97"/>
    </location>
</feature>
<gene>
    <name evidence="3" type="ORF">FB388_6434</name>
</gene>
<feature type="compositionally biased region" description="Basic and acidic residues" evidence="1">
    <location>
        <begin position="390"/>
        <end position="415"/>
    </location>
</feature>
<evidence type="ECO:0000256" key="1">
    <source>
        <dbReference type="SAM" id="MobiDB-lite"/>
    </source>
</evidence>
<feature type="compositionally biased region" description="Polar residues" evidence="1">
    <location>
        <begin position="486"/>
        <end position="497"/>
    </location>
</feature>
<proteinExistence type="predicted"/>
<dbReference type="Pfam" id="PF14362">
    <property type="entry name" value="DUF4407"/>
    <property type="match status" value="1"/>
</dbReference>
<evidence type="ECO:0000256" key="2">
    <source>
        <dbReference type="SAM" id="Phobius"/>
    </source>
</evidence>
<feature type="region of interest" description="Disordered" evidence="1">
    <location>
        <begin position="439"/>
        <end position="497"/>
    </location>
</feature>
<reference evidence="3 4" key="1">
    <citation type="submission" date="2019-06" db="EMBL/GenBank/DDBJ databases">
        <title>Sequencing the genomes of 1000 actinobacteria strains.</title>
        <authorList>
            <person name="Klenk H.-P."/>
        </authorList>
    </citation>
    <scope>NUCLEOTIDE SEQUENCE [LARGE SCALE GENOMIC DNA]</scope>
    <source>
        <strain evidence="3 4">DSM 45511</strain>
    </source>
</reference>
<organism evidence="3 4">
    <name type="scientific">Pseudonocardia cypriaca</name>
    <dbReference type="NCBI Taxonomy" id="882449"/>
    <lineage>
        <taxon>Bacteria</taxon>
        <taxon>Bacillati</taxon>
        <taxon>Actinomycetota</taxon>
        <taxon>Actinomycetes</taxon>
        <taxon>Pseudonocardiales</taxon>
        <taxon>Pseudonocardiaceae</taxon>
        <taxon>Pseudonocardia</taxon>
    </lineage>
</organism>
<evidence type="ECO:0000313" key="4">
    <source>
        <dbReference type="Proteomes" id="UP000319818"/>
    </source>
</evidence>
<sequence length="497" mass="54577">MSRNATDANFGAVGSAWLPSAARLLQTIAGADKGVLDRVPEDRSRYTAMGAAVLGTALLGTLSMTLALTQVFDGFSWSILLIVPLWGVFVLNLDRWLVLTPMGEGLRGRLKVATPRILLAALFGIVIAEPLLLGIFSSAIEERVVTTRQTSNLTIEDRLRTCNPLPEDSPEAQAIALTSSCHGFRIAVVGDPRSRISELQALTNQANQLRPILQTDQARLADLNDLARRECNGDAGPGLTGIRGVAGECTRLRREADTFSAVANIGPRTTELADLDGRITDLSRTVGDEGAAYKEVLAQRIREEVARREEKQGTIGLLERFEAFDALRSENQYVTQATTFLRIFLILVDCVPILLKVLAGRTVYDALVERRRERRRRVFLARESNSEQARLNEVREKERDLRADDAASRARAGVEERRRTADEAIKLRRLIDQVRSQILDESSRTSSNSPQRQAMPLVRDADIPKQSGFDANMSHPLKSVRVPDATGSSGAEASDSA</sequence>
<accession>A0A543FZB7</accession>
<evidence type="ECO:0000313" key="3">
    <source>
        <dbReference type="EMBL" id="TQM39178.1"/>
    </source>
</evidence>
<dbReference type="OrthoDB" id="3426638at2"/>
<dbReference type="RefSeq" id="WP_142106037.1">
    <property type="nucleotide sequence ID" value="NZ_VFPH01000002.1"/>
</dbReference>
<dbReference type="AlphaFoldDB" id="A0A543FZB7"/>
<keyword evidence="2" id="KW-0812">Transmembrane</keyword>
<keyword evidence="2" id="KW-0472">Membrane</keyword>
<comment type="caution">
    <text evidence="3">The sequence shown here is derived from an EMBL/GenBank/DDBJ whole genome shotgun (WGS) entry which is preliminary data.</text>
</comment>
<dbReference type="InterPro" id="IPR025519">
    <property type="entry name" value="DUF4407"/>
</dbReference>
<feature type="compositionally biased region" description="Polar residues" evidence="1">
    <location>
        <begin position="439"/>
        <end position="452"/>
    </location>
</feature>
<dbReference type="EMBL" id="VFPH01000002">
    <property type="protein sequence ID" value="TQM39178.1"/>
    <property type="molecule type" value="Genomic_DNA"/>
</dbReference>
<keyword evidence="4" id="KW-1185">Reference proteome</keyword>
<feature type="transmembrane region" description="Helical" evidence="2">
    <location>
        <begin position="117"/>
        <end position="140"/>
    </location>
</feature>
<protein>
    <submittedName>
        <fullName evidence="3">Uncharacterized protein DUF4407</fullName>
    </submittedName>
</protein>
<name>A0A543FZB7_9PSEU</name>